<feature type="compositionally biased region" description="Low complexity" evidence="1">
    <location>
        <begin position="22"/>
        <end position="31"/>
    </location>
</feature>
<evidence type="ECO:0000313" key="3">
    <source>
        <dbReference type="Proteomes" id="UP001138500"/>
    </source>
</evidence>
<dbReference type="AlphaFoldDB" id="A0A9W7W081"/>
<accession>A0A9W7W081</accession>
<feature type="region of interest" description="Disordered" evidence="1">
    <location>
        <begin position="1"/>
        <end position="59"/>
    </location>
</feature>
<evidence type="ECO:0000256" key="1">
    <source>
        <dbReference type="SAM" id="MobiDB-lite"/>
    </source>
</evidence>
<keyword evidence="3" id="KW-1185">Reference proteome</keyword>
<feature type="region of interest" description="Disordered" evidence="1">
    <location>
        <begin position="79"/>
        <end position="103"/>
    </location>
</feature>
<organism evidence="2 3">
    <name type="scientific">Teratosphaeria destructans</name>
    <dbReference type="NCBI Taxonomy" id="418781"/>
    <lineage>
        <taxon>Eukaryota</taxon>
        <taxon>Fungi</taxon>
        <taxon>Dikarya</taxon>
        <taxon>Ascomycota</taxon>
        <taxon>Pezizomycotina</taxon>
        <taxon>Dothideomycetes</taxon>
        <taxon>Dothideomycetidae</taxon>
        <taxon>Mycosphaerellales</taxon>
        <taxon>Teratosphaeriaceae</taxon>
        <taxon>Teratosphaeria</taxon>
    </lineage>
</organism>
<reference evidence="2 3" key="2">
    <citation type="journal article" date="2021" name="Curr. Genet.">
        <title>Genetic response to nitrogen starvation in the aggressive Eucalyptus foliar pathogen Teratosphaeria destructans.</title>
        <authorList>
            <person name="Havenga M."/>
            <person name="Wingfield B.D."/>
            <person name="Wingfield M.J."/>
            <person name="Dreyer L.L."/>
            <person name="Roets F."/>
            <person name="Aylward J."/>
        </authorList>
    </citation>
    <scope>NUCLEOTIDE SEQUENCE [LARGE SCALE GENOMIC DNA]</scope>
    <source>
        <strain evidence="2">CMW44962</strain>
    </source>
</reference>
<gene>
    <name evidence="2" type="ORF">Tdes44962_MAKER04579</name>
</gene>
<dbReference type="EMBL" id="RIBY02002189">
    <property type="protein sequence ID" value="KAH9823619.1"/>
    <property type="molecule type" value="Genomic_DNA"/>
</dbReference>
<name>A0A9W7W081_9PEZI</name>
<reference evidence="2 3" key="1">
    <citation type="journal article" date="2018" name="IMA Fungus">
        <title>IMA Genome-F 10: Nine draft genome sequences of Claviceps purpurea s.lat., including C. arundinis, C. humidiphila, and C. cf. spartinae, pseudomolecules for the pitch canker pathogen Fusarium circinatum, draft genome of Davidsoniella eucalypti, Grosmannia galeiformis, Quambalaria eucalypti, and Teratosphaeria destructans.</title>
        <authorList>
            <person name="Wingfield B.D."/>
            <person name="Liu M."/>
            <person name="Nguyen H.D."/>
            <person name="Lane F.A."/>
            <person name="Morgan S.W."/>
            <person name="De Vos L."/>
            <person name="Wilken P.M."/>
            <person name="Duong T.A."/>
            <person name="Aylward J."/>
            <person name="Coetzee M.P."/>
            <person name="Dadej K."/>
            <person name="De Beer Z.W."/>
            <person name="Findlay W."/>
            <person name="Havenga M."/>
            <person name="Kolarik M."/>
            <person name="Menzies J.G."/>
            <person name="Naidoo K."/>
            <person name="Pochopski O."/>
            <person name="Shoukouhi P."/>
            <person name="Santana Q.C."/>
            <person name="Seifert K.A."/>
            <person name="Soal N."/>
            <person name="Steenkamp E.T."/>
            <person name="Tatham C.T."/>
            <person name="van der Nest M.A."/>
            <person name="Wingfield M.J."/>
        </authorList>
    </citation>
    <scope>NUCLEOTIDE SEQUENCE [LARGE SCALE GENOMIC DNA]</scope>
    <source>
        <strain evidence="2">CMW44962</strain>
    </source>
</reference>
<comment type="caution">
    <text evidence="2">The sequence shown here is derived from an EMBL/GenBank/DDBJ whole genome shotgun (WGS) entry which is preliminary data.</text>
</comment>
<evidence type="ECO:0000313" key="2">
    <source>
        <dbReference type="EMBL" id="KAH9823619.1"/>
    </source>
</evidence>
<feature type="compositionally biased region" description="Basic and acidic residues" evidence="1">
    <location>
        <begin position="9"/>
        <end position="19"/>
    </location>
</feature>
<proteinExistence type="predicted"/>
<feature type="compositionally biased region" description="Polar residues" evidence="1">
    <location>
        <begin position="85"/>
        <end position="103"/>
    </location>
</feature>
<protein>
    <submittedName>
        <fullName evidence="2">Uncharacterized protein</fullName>
    </submittedName>
</protein>
<dbReference type="Proteomes" id="UP001138500">
    <property type="component" value="Unassembled WGS sequence"/>
</dbReference>
<sequence>MQSAQPQQKVREQLNEYRRLKQQSPSSQHSHLPVGPGTPLMKQSRSAAGGSDGQDIFDFSVGQQDSLGADYFSIPIATPDATSPAPAQTSNSDMVNFGMSQGPPTLDDTASLAPVATLAEPTLPALSDDFIHDLLGTPPSPLPHADIPFSPCDDISNLLAGHNMPSKRQQSTGAPFAAGPARLDVELKFTDIILSVRSAGFANIDSSRSSGQIPSWQRAHHADRRSGSGILLYRFSTRVNSPLDPAEQPQ</sequence>